<evidence type="ECO:0000313" key="2">
    <source>
        <dbReference type="Proteomes" id="UP000257109"/>
    </source>
</evidence>
<dbReference type="AlphaFoldDB" id="A0A371IBK2"/>
<accession>A0A371IBK2</accession>
<gene>
    <name evidence="1" type="ORF">CR513_02799</name>
</gene>
<proteinExistence type="predicted"/>
<name>A0A371IBK2_MUCPR</name>
<dbReference type="Proteomes" id="UP000257109">
    <property type="component" value="Unassembled WGS sequence"/>
</dbReference>
<feature type="non-terminal residue" evidence="1">
    <location>
        <position position="1"/>
    </location>
</feature>
<protein>
    <submittedName>
        <fullName evidence="1">Uncharacterized protein</fullName>
    </submittedName>
</protein>
<keyword evidence="2" id="KW-1185">Reference proteome</keyword>
<evidence type="ECO:0000313" key="1">
    <source>
        <dbReference type="EMBL" id="RDY12421.1"/>
    </source>
</evidence>
<comment type="caution">
    <text evidence="1">The sequence shown here is derived from an EMBL/GenBank/DDBJ whole genome shotgun (WGS) entry which is preliminary data.</text>
</comment>
<sequence length="121" mass="13903">QGSFTCTHKPIYRRLISDSVDRTTDKTEVDRLLSRLQRITEPGFQLKRTQFFFGQESKSPMDPGLLVTKAGSRIRVNKKVEKLMVSKDLYHVVKPRMDGVFVFGVIAFPDYIDDEAEAPYC</sequence>
<dbReference type="EMBL" id="QJKJ01000471">
    <property type="protein sequence ID" value="RDY12421.1"/>
    <property type="molecule type" value="Genomic_DNA"/>
</dbReference>
<reference evidence="1" key="1">
    <citation type="submission" date="2018-05" db="EMBL/GenBank/DDBJ databases">
        <title>Draft genome of Mucuna pruriens seed.</title>
        <authorList>
            <person name="Nnadi N.E."/>
            <person name="Vos R."/>
            <person name="Hasami M.H."/>
            <person name="Devisetty U.K."/>
            <person name="Aguiy J.C."/>
        </authorList>
    </citation>
    <scope>NUCLEOTIDE SEQUENCE [LARGE SCALE GENOMIC DNA]</scope>
    <source>
        <strain evidence="1">JCA_2017</strain>
    </source>
</reference>
<organism evidence="1 2">
    <name type="scientific">Mucuna pruriens</name>
    <name type="common">Velvet bean</name>
    <name type="synonym">Dolichos pruriens</name>
    <dbReference type="NCBI Taxonomy" id="157652"/>
    <lineage>
        <taxon>Eukaryota</taxon>
        <taxon>Viridiplantae</taxon>
        <taxon>Streptophyta</taxon>
        <taxon>Embryophyta</taxon>
        <taxon>Tracheophyta</taxon>
        <taxon>Spermatophyta</taxon>
        <taxon>Magnoliopsida</taxon>
        <taxon>eudicotyledons</taxon>
        <taxon>Gunneridae</taxon>
        <taxon>Pentapetalae</taxon>
        <taxon>rosids</taxon>
        <taxon>fabids</taxon>
        <taxon>Fabales</taxon>
        <taxon>Fabaceae</taxon>
        <taxon>Papilionoideae</taxon>
        <taxon>50 kb inversion clade</taxon>
        <taxon>NPAAA clade</taxon>
        <taxon>indigoferoid/millettioid clade</taxon>
        <taxon>Phaseoleae</taxon>
        <taxon>Mucuna</taxon>
    </lineage>
</organism>